<sequence>MRLAARLGKVKLRGQGRWESGGLVLALVHGGGFGESRLNKKAKPGIRPLYRAPLPCSQSRGQGSGLDIFDWPVVDYLPIFLTVSTIQTTPHPSLFHSHTPPIASFIVSFPAGRPGWNTAFALCRNDTCLTPIHSRTPSSTSISNPITEANPQIHASSYCASTPLSPPCPGLFGCQSLLTPSPPSLYSPSSSVCFPKARSLAHS</sequence>
<accession>A0A7J6ITV1</accession>
<dbReference type="RefSeq" id="XP_066008092.1">
    <property type="nucleotide sequence ID" value="XM_066152433.1"/>
</dbReference>
<reference evidence="1 2" key="2">
    <citation type="submission" date="2020-04" db="EMBL/GenBank/DDBJ databases">
        <title>Genome sequencing and assembly of multiple isolates from the Colletotrichum gloeosporioides species complex.</title>
        <authorList>
            <person name="Gan P."/>
            <person name="Shirasu K."/>
        </authorList>
    </citation>
    <scope>NUCLEOTIDE SEQUENCE [LARGE SCALE GENOMIC DNA]</scope>
    <source>
        <strain evidence="1 2">Nara gc5</strain>
    </source>
</reference>
<dbReference type="GeneID" id="90980120"/>
<dbReference type="OrthoDB" id="10318887at2759"/>
<reference evidence="1 2" key="1">
    <citation type="submission" date="2012-08" db="EMBL/GenBank/DDBJ databases">
        <authorList>
            <person name="Gan P.H.P."/>
            <person name="Ikeda K."/>
            <person name="Irieda H."/>
            <person name="Narusaka M."/>
            <person name="O'Connell R.J."/>
            <person name="Narusaka Y."/>
            <person name="Takano Y."/>
            <person name="Kubo Y."/>
            <person name="Shirasu K."/>
        </authorList>
    </citation>
    <scope>NUCLEOTIDE SEQUENCE [LARGE SCALE GENOMIC DNA]</scope>
    <source>
        <strain evidence="1 2">Nara gc5</strain>
    </source>
</reference>
<comment type="caution">
    <text evidence="1">The sequence shown here is derived from an EMBL/GenBank/DDBJ whole genome shotgun (WGS) entry which is preliminary data.</text>
</comment>
<protein>
    <submittedName>
        <fullName evidence="1">Uncharacterized protein</fullName>
    </submittedName>
</protein>
<dbReference type="EMBL" id="ANPB02000006">
    <property type="protein sequence ID" value="KAF4480307.1"/>
    <property type="molecule type" value="Genomic_DNA"/>
</dbReference>
<dbReference type="InParanoid" id="A0A7J6ITV1"/>
<evidence type="ECO:0000313" key="2">
    <source>
        <dbReference type="Proteomes" id="UP000011096"/>
    </source>
</evidence>
<name>A0A7J6ITV1_COLFN</name>
<dbReference type="Proteomes" id="UP000011096">
    <property type="component" value="Unassembled WGS sequence"/>
</dbReference>
<evidence type="ECO:0000313" key="1">
    <source>
        <dbReference type="EMBL" id="KAF4480307.1"/>
    </source>
</evidence>
<proteinExistence type="predicted"/>
<keyword evidence="2" id="KW-1185">Reference proteome</keyword>
<dbReference type="AlphaFoldDB" id="A0A7J6ITV1"/>
<organism evidence="1 2">
    <name type="scientific">Colletotrichum fructicola (strain Nara gc5)</name>
    <name type="common">Anthracnose fungus</name>
    <name type="synonym">Colletotrichum gloeosporioides (strain Nara gc5)</name>
    <dbReference type="NCBI Taxonomy" id="1213859"/>
    <lineage>
        <taxon>Eukaryota</taxon>
        <taxon>Fungi</taxon>
        <taxon>Dikarya</taxon>
        <taxon>Ascomycota</taxon>
        <taxon>Pezizomycotina</taxon>
        <taxon>Sordariomycetes</taxon>
        <taxon>Hypocreomycetidae</taxon>
        <taxon>Glomerellales</taxon>
        <taxon>Glomerellaceae</taxon>
        <taxon>Colletotrichum</taxon>
        <taxon>Colletotrichum gloeosporioides species complex</taxon>
    </lineage>
</organism>
<gene>
    <name evidence="1" type="ORF">CGGC5_v010916</name>
</gene>